<protein>
    <submittedName>
        <fullName evidence="1">Uncharacterized protein</fullName>
    </submittedName>
</protein>
<evidence type="ECO:0000313" key="1">
    <source>
        <dbReference type="EMBL" id="KXS15795.1"/>
    </source>
</evidence>
<reference evidence="1 2" key="1">
    <citation type="journal article" date="2015" name="Genome Biol. Evol.">
        <title>Phylogenomic analyses indicate that early fungi evolved digesting cell walls of algal ancestors of land plants.</title>
        <authorList>
            <person name="Chang Y."/>
            <person name="Wang S."/>
            <person name="Sekimoto S."/>
            <person name="Aerts A.L."/>
            <person name="Choi C."/>
            <person name="Clum A."/>
            <person name="LaButti K.M."/>
            <person name="Lindquist E.A."/>
            <person name="Yee Ngan C."/>
            <person name="Ohm R.A."/>
            <person name="Salamov A.A."/>
            <person name="Grigoriev I.V."/>
            <person name="Spatafora J.W."/>
            <person name="Berbee M.L."/>
        </authorList>
    </citation>
    <scope>NUCLEOTIDE SEQUENCE [LARGE SCALE GENOMIC DNA]</scope>
    <source>
        <strain evidence="1 2">JEL478</strain>
    </source>
</reference>
<dbReference type="EMBL" id="KQ965759">
    <property type="protein sequence ID" value="KXS15795.1"/>
    <property type="molecule type" value="Genomic_DNA"/>
</dbReference>
<accession>A0A139AH76</accession>
<dbReference type="Proteomes" id="UP000070544">
    <property type="component" value="Unassembled WGS sequence"/>
</dbReference>
<organism evidence="1 2">
    <name type="scientific">Gonapodya prolifera (strain JEL478)</name>
    <name type="common">Monoblepharis prolifera</name>
    <dbReference type="NCBI Taxonomy" id="1344416"/>
    <lineage>
        <taxon>Eukaryota</taxon>
        <taxon>Fungi</taxon>
        <taxon>Fungi incertae sedis</taxon>
        <taxon>Chytridiomycota</taxon>
        <taxon>Chytridiomycota incertae sedis</taxon>
        <taxon>Monoblepharidomycetes</taxon>
        <taxon>Monoblepharidales</taxon>
        <taxon>Gonapodyaceae</taxon>
        <taxon>Gonapodya</taxon>
    </lineage>
</organism>
<proteinExistence type="predicted"/>
<sequence>MSISMGTNAHHSLRASAAVFLAGMTFAVVQLSVFSDAANADAIIQITSSSNFCLIMPPGPNLIISDHEGDALSYCLPGGTITSTGGRTIPSGFVTAAHYVHTPNYEFVQVSGKYNPAPFGLIPSDQGGQYDSNGPGCGGLGCSFIEMLGGGEFCVRCCNDNTYCPINRDTEGCEAVRTYVNGNMLLPSDKCLPTTGYGWRLRRWFHRWHCQLTIQR</sequence>
<keyword evidence="2" id="KW-1185">Reference proteome</keyword>
<name>A0A139AH76_GONPJ</name>
<dbReference type="AlphaFoldDB" id="A0A139AH76"/>
<dbReference type="STRING" id="1344416.A0A139AH76"/>
<dbReference type="OrthoDB" id="2153343at2759"/>
<gene>
    <name evidence="1" type="ORF">M427DRAFT_308697</name>
</gene>
<evidence type="ECO:0000313" key="2">
    <source>
        <dbReference type="Proteomes" id="UP000070544"/>
    </source>
</evidence>